<keyword evidence="1" id="KW-1133">Transmembrane helix</keyword>
<evidence type="ECO:0000313" key="2">
    <source>
        <dbReference type="EMBL" id="MDQ0426686.1"/>
    </source>
</evidence>
<dbReference type="Proteomes" id="UP001240250">
    <property type="component" value="Unassembled WGS sequence"/>
</dbReference>
<keyword evidence="3" id="KW-1185">Reference proteome</keyword>
<accession>A0ABU0GMU8</accession>
<keyword evidence="1" id="KW-0812">Transmembrane</keyword>
<dbReference type="EMBL" id="JAUSVM010000001">
    <property type="protein sequence ID" value="MDQ0426686.1"/>
    <property type="molecule type" value="Genomic_DNA"/>
</dbReference>
<organism evidence="2 3">
    <name type="scientific">Cellulomonas iranensis</name>
    <dbReference type="NCBI Taxonomy" id="76862"/>
    <lineage>
        <taxon>Bacteria</taxon>
        <taxon>Bacillati</taxon>
        <taxon>Actinomycetota</taxon>
        <taxon>Actinomycetes</taxon>
        <taxon>Micrococcales</taxon>
        <taxon>Cellulomonadaceae</taxon>
        <taxon>Cellulomonas</taxon>
    </lineage>
</organism>
<evidence type="ECO:0000256" key="1">
    <source>
        <dbReference type="SAM" id="Phobius"/>
    </source>
</evidence>
<feature type="transmembrane region" description="Helical" evidence="1">
    <location>
        <begin position="56"/>
        <end position="81"/>
    </location>
</feature>
<name>A0ABU0GMU8_9CELL</name>
<keyword evidence="1" id="KW-0472">Membrane</keyword>
<proteinExistence type="predicted"/>
<reference evidence="2 3" key="1">
    <citation type="submission" date="2023-07" db="EMBL/GenBank/DDBJ databases">
        <title>Sequencing the genomes of 1000 actinobacteria strains.</title>
        <authorList>
            <person name="Klenk H.-P."/>
        </authorList>
    </citation>
    <scope>NUCLEOTIDE SEQUENCE [LARGE SCALE GENOMIC DNA]</scope>
    <source>
        <strain evidence="2 3">DSM 14785</strain>
    </source>
</reference>
<sequence>MTDLPPPPPGAVRIDFRGGATPLLTVGVALAALLAVGCGVMLAGPLTSENDDPTTIAVARVVLICGVLLFGAVALGGVVTLRNLRRPAGLLVDHDGLDWWQGHDRVRLASWDEVGAVAVSYMRKPVALSAGAAIGNALIGVQGWSLEIWMSEATLGGRSRRLLHVPADPAPVDGLPPVRYRLFLAPSPDVARATAEAVAAAAPQRWIGTVERPWNPVPGS</sequence>
<gene>
    <name evidence="2" type="ORF">JO380_003067</name>
</gene>
<protein>
    <submittedName>
        <fullName evidence="2">Uncharacterized protein</fullName>
    </submittedName>
</protein>
<comment type="caution">
    <text evidence="2">The sequence shown here is derived from an EMBL/GenBank/DDBJ whole genome shotgun (WGS) entry which is preliminary data.</text>
</comment>
<dbReference type="RefSeq" id="WP_070318678.1">
    <property type="nucleotide sequence ID" value="NZ_JAUSVM010000001.1"/>
</dbReference>
<feature type="transmembrane region" description="Helical" evidence="1">
    <location>
        <begin position="23"/>
        <end position="44"/>
    </location>
</feature>
<evidence type="ECO:0000313" key="3">
    <source>
        <dbReference type="Proteomes" id="UP001240250"/>
    </source>
</evidence>